<organism evidence="1 2">
    <name type="scientific">Motiliproteus coralliicola</name>
    <dbReference type="NCBI Taxonomy" id="2283196"/>
    <lineage>
        <taxon>Bacteria</taxon>
        <taxon>Pseudomonadati</taxon>
        <taxon>Pseudomonadota</taxon>
        <taxon>Gammaproteobacteria</taxon>
        <taxon>Oceanospirillales</taxon>
        <taxon>Oceanospirillaceae</taxon>
        <taxon>Motiliproteus</taxon>
    </lineage>
</organism>
<proteinExistence type="predicted"/>
<protein>
    <submittedName>
        <fullName evidence="1">Uncharacterized protein</fullName>
    </submittedName>
</protein>
<comment type="caution">
    <text evidence="1">The sequence shown here is derived from an EMBL/GenBank/DDBJ whole genome shotgun (WGS) entry which is preliminary data.</text>
</comment>
<dbReference type="RefSeq" id="WP_114694741.1">
    <property type="nucleotide sequence ID" value="NZ_QQOH01000001.1"/>
</dbReference>
<evidence type="ECO:0000313" key="1">
    <source>
        <dbReference type="EMBL" id="RDE25144.1"/>
    </source>
</evidence>
<dbReference type="Proteomes" id="UP000253769">
    <property type="component" value="Unassembled WGS sequence"/>
</dbReference>
<keyword evidence="2" id="KW-1185">Reference proteome</keyword>
<name>A0A369WX88_9GAMM</name>
<gene>
    <name evidence="1" type="ORF">DV711_06200</name>
</gene>
<evidence type="ECO:0000313" key="2">
    <source>
        <dbReference type="Proteomes" id="UP000253769"/>
    </source>
</evidence>
<reference evidence="1 2" key="1">
    <citation type="submission" date="2018-07" db="EMBL/GenBank/DDBJ databases">
        <title>Motiliproteus coralliicola sp. nov., a bacterium isolated from Coral.</title>
        <authorList>
            <person name="Wang G."/>
        </authorList>
    </citation>
    <scope>NUCLEOTIDE SEQUENCE [LARGE SCALE GENOMIC DNA]</scope>
    <source>
        <strain evidence="1 2">C34</strain>
    </source>
</reference>
<dbReference type="AlphaFoldDB" id="A0A369WX88"/>
<sequence>MTRPLNTGSCTSQQTLFDTIFKMKFLDVPPASVRKVAQHTGISFKTVSRHLATRTPSKSVIDAIQTELGYYSAEYPPHFTIVALLWSWFEKTKDPDTAPSERTFYARRLRSFGVDTDVLQGWKVAKARGERDYQTRLANEAQKDMDAFTRKNTIDRAYLSVNALRKIAQESERSWENATARGDFEFNLKNAITHYRTIHTEYPEEYARLPDLAATVTELFDIGEAMTDFVTQHINSELDRGLH</sequence>
<accession>A0A369WX88</accession>
<dbReference type="EMBL" id="QQOH01000001">
    <property type="protein sequence ID" value="RDE25144.1"/>
    <property type="molecule type" value="Genomic_DNA"/>
</dbReference>